<gene>
    <name evidence="3" type="ORF">QU481_13850</name>
</gene>
<dbReference type="PANTHER" id="PTHR42850:SF2">
    <property type="entry name" value="BLL5683 PROTEIN"/>
    <property type="match status" value="1"/>
</dbReference>
<dbReference type="Proteomes" id="UP001168540">
    <property type="component" value="Unassembled WGS sequence"/>
</dbReference>
<dbReference type="InterPro" id="IPR024654">
    <property type="entry name" value="Calcineurin-like_PHP_lpxH"/>
</dbReference>
<evidence type="ECO:0000256" key="1">
    <source>
        <dbReference type="ARBA" id="ARBA00008950"/>
    </source>
</evidence>
<comment type="similarity">
    <text evidence="1">Belongs to the metallophosphoesterase superfamily. YfcE family.</text>
</comment>
<dbReference type="Gene3D" id="3.60.21.10">
    <property type="match status" value="1"/>
</dbReference>
<protein>
    <submittedName>
        <fullName evidence="3">Metallophosphoesterase family protein</fullName>
    </submittedName>
</protein>
<dbReference type="EMBL" id="JAUEDK010000024">
    <property type="protein sequence ID" value="MDN0075970.1"/>
    <property type="molecule type" value="Genomic_DNA"/>
</dbReference>
<dbReference type="InterPro" id="IPR050126">
    <property type="entry name" value="Ap4A_hydrolase"/>
</dbReference>
<dbReference type="InterPro" id="IPR011152">
    <property type="entry name" value="Pesterase_MJ0912"/>
</dbReference>
<sequence length="248" mass="26668">MVLDRFAVLSDIHGNLWALDAVLADVAAQGITDIVNLGDILSGPLKPRETAERLMPLQLPTIRGNHERQLLACADEPGGAADQFAYEAITPEQRAWLAGLPVGLMLGDVQLSHGIPGDDMTYLLDEIVAERLVLTHPDRVETRLGGRDPHATLLLCGHSHQPRALVLDDGLLIVNPGSVGLPAYDDENGGFHRSETGCPHASYAVCERGTHGWNVALHRVAYDWHAAAKCALANDSADWASWLASGFA</sequence>
<proteinExistence type="inferred from homology"/>
<evidence type="ECO:0000259" key="2">
    <source>
        <dbReference type="Pfam" id="PF12850"/>
    </source>
</evidence>
<comment type="caution">
    <text evidence="3">The sequence shown here is derived from an EMBL/GenBank/DDBJ whole genome shotgun (WGS) entry which is preliminary data.</text>
</comment>
<dbReference type="PANTHER" id="PTHR42850">
    <property type="entry name" value="METALLOPHOSPHOESTERASE"/>
    <property type="match status" value="1"/>
</dbReference>
<evidence type="ECO:0000313" key="4">
    <source>
        <dbReference type="Proteomes" id="UP001168540"/>
    </source>
</evidence>
<accession>A0ABT7XQE0</accession>
<dbReference type="Pfam" id="PF12850">
    <property type="entry name" value="Metallophos_2"/>
    <property type="match status" value="1"/>
</dbReference>
<dbReference type="InterPro" id="IPR029052">
    <property type="entry name" value="Metallo-depent_PP-like"/>
</dbReference>
<feature type="domain" description="Calcineurin-like phosphoesterase" evidence="2">
    <location>
        <begin position="6"/>
        <end position="186"/>
    </location>
</feature>
<organism evidence="3 4">
    <name type="scientific">Crenobacter oryzisoli</name>
    <dbReference type="NCBI Taxonomy" id="3056844"/>
    <lineage>
        <taxon>Bacteria</taxon>
        <taxon>Pseudomonadati</taxon>
        <taxon>Pseudomonadota</taxon>
        <taxon>Betaproteobacteria</taxon>
        <taxon>Neisseriales</taxon>
        <taxon>Neisseriaceae</taxon>
        <taxon>Crenobacter</taxon>
    </lineage>
</organism>
<dbReference type="SUPFAM" id="SSF56300">
    <property type="entry name" value="Metallo-dependent phosphatases"/>
    <property type="match status" value="1"/>
</dbReference>
<name>A0ABT7XQE0_9NEIS</name>
<evidence type="ECO:0000313" key="3">
    <source>
        <dbReference type="EMBL" id="MDN0075970.1"/>
    </source>
</evidence>
<reference evidence="3" key="1">
    <citation type="submission" date="2023-06" db="EMBL/GenBank/DDBJ databases">
        <authorList>
            <person name="Zhang S."/>
        </authorList>
    </citation>
    <scope>NUCLEOTIDE SEQUENCE</scope>
    <source>
        <strain evidence="3">SG2303</strain>
    </source>
</reference>
<keyword evidence="4" id="KW-1185">Reference proteome</keyword>
<dbReference type="PIRSF" id="PIRSF000883">
    <property type="entry name" value="Pesterase_MJ0912"/>
    <property type="match status" value="1"/>
</dbReference>